<protein>
    <recommendedName>
        <fullName evidence="3">DUF2815 family protein</fullName>
    </recommendedName>
</protein>
<dbReference type="EMBL" id="QXGI01000001">
    <property type="protein sequence ID" value="RSX49852.1"/>
    <property type="molecule type" value="Genomic_DNA"/>
</dbReference>
<sequence length="237" mass="25625">MADFTTPNPCTATFIHLFKPNDQGKYELTLLFDKNDAGQMEDVKAIAGQIAATIKAGCTEEIGYNPKTGKSFIPFAGCDPNNEAWVRTLQTPLKDADAYVLSRGKNAGRTRAEVTPEFAGKFYMVVKTSKNLAQEKGPDGMSFLRDLSTGADLDRRTLYPGALVRPVLWFRPYVTEQNDMGIQAVLQALVKTGDGTPLIDMEDRDPLAAFNLPRPGAEAAGADAGRSMLGAIMNGSV</sequence>
<gene>
    <name evidence="1" type="ORF">D2E22_0313</name>
</gene>
<dbReference type="RefSeq" id="WP_164518369.1">
    <property type="nucleotide sequence ID" value="NZ_QXGI01000001.1"/>
</dbReference>
<dbReference type="InterPro" id="IPR012340">
    <property type="entry name" value="NA-bd_OB-fold"/>
</dbReference>
<accession>A0A430FAM8</accession>
<dbReference type="AlphaFoldDB" id="A0A430FAM8"/>
<keyword evidence="2" id="KW-1185">Reference proteome</keyword>
<evidence type="ECO:0000313" key="2">
    <source>
        <dbReference type="Proteomes" id="UP000288052"/>
    </source>
</evidence>
<organism evidence="1 2">
    <name type="scientific">Bifidobacterium castoris</name>
    <dbReference type="NCBI Taxonomy" id="2306972"/>
    <lineage>
        <taxon>Bacteria</taxon>
        <taxon>Bacillati</taxon>
        <taxon>Actinomycetota</taxon>
        <taxon>Actinomycetes</taxon>
        <taxon>Bifidobacteriales</taxon>
        <taxon>Bifidobacteriaceae</taxon>
        <taxon>Bifidobacterium</taxon>
    </lineage>
</organism>
<reference evidence="1 2" key="1">
    <citation type="submission" date="2018-09" db="EMBL/GenBank/DDBJ databases">
        <title>Characterization of the phylogenetic diversity of five novel species belonging to the genus Bifidobacterium.</title>
        <authorList>
            <person name="Lugli G.A."/>
            <person name="Duranti S."/>
            <person name="Milani C."/>
        </authorList>
    </citation>
    <scope>NUCLEOTIDE SEQUENCE [LARGE SCALE GENOMIC DNA]</scope>
    <source>
        <strain evidence="1 2">2020B</strain>
    </source>
</reference>
<name>A0A430FAM8_9BIFI</name>
<dbReference type="Proteomes" id="UP000288052">
    <property type="component" value="Unassembled WGS sequence"/>
</dbReference>
<evidence type="ECO:0008006" key="3">
    <source>
        <dbReference type="Google" id="ProtNLM"/>
    </source>
</evidence>
<dbReference type="Gene3D" id="2.40.50.140">
    <property type="entry name" value="Nucleic acid-binding proteins"/>
    <property type="match status" value="1"/>
</dbReference>
<evidence type="ECO:0000313" key="1">
    <source>
        <dbReference type="EMBL" id="RSX49852.1"/>
    </source>
</evidence>
<comment type="caution">
    <text evidence="1">The sequence shown here is derived from an EMBL/GenBank/DDBJ whole genome shotgun (WGS) entry which is preliminary data.</text>
</comment>
<proteinExistence type="predicted"/>